<dbReference type="EMBL" id="SOGN01000035">
    <property type="protein sequence ID" value="TFC81158.1"/>
    <property type="molecule type" value="Genomic_DNA"/>
</dbReference>
<evidence type="ECO:0000313" key="2">
    <source>
        <dbReference type="Proteomes" id="UP000298433"/>
    </source>
</evidence>
<reference evidence="1 2" key="1">
    <citation type="submission" date="2019-03" db="EMBL/GenBank/DDBJ databases">
        <title>Genomics of glacier-inhabiting Cryobacterium strains.</title>
        <authorList>
            <person name="Liu Q."/>
            <person name="Xin Y.-H."/>
        </authorList>
    </citation>
    <scope>NUCLEOTIDE SEQUENCE [LARGE SCALE GENOMIC DNA]</scope>
    <source>
        <strain evidence="1 2">TMT2-48-2</strain>
    </source>
</reference>
<dbReference type="Proteomes" id="UP000298433">
    <property type="component" value="Unassembled WGS sequence"/>
</dbReference>
<accession>A0A4V6QHD1</accession>
<evidence type="ECO:0000313" key="1">
    <source>
        <dbReference type="EMBL" id="TFC81158.1"/>
    </source>
</evidence>
<gene>
    <name evidence="1" type="ORF">E3T23_06580</name>
</gene>
<dbReference type="AlphaFoldDB" id="A0A4V6QHD1"/>
<proteinExistence type="predicted"/>
<organism evidence="1 2">
    <name type="scientific">Cryobacterium cheniae</name>
    <dbReference type="NCBI Taxonomy" id="1259262"/>
    <lineage>
        <taxon>Bacteria</taxon>
        <taxon>Bacillati</taxon>
        <taxon>Actinomycetota</taxon>
        <taxon>Actinomycetes</taxon>
        <taxon>Micrococcales</taxon>
        <taxon>Microbacteriaceae</taxon>
        <taxon>Cryobacterium</taxon>
    </lineage>
</organism>
<sequence>MAQALAPDFETGHILGLRDLGTKTAEGANGVTVNTHHERDFLPGQQVNRARIDAEQAGNELYFAVQFRQGQASPDDNLVFTDVATLTRLLKRIQAST</sequence>
<name>A0A4V6QHD1_9MICO</name>
<keyword evidence="2" id="KW-1185">Reference proteome</keyword>
<protein>
    <submittedName>
        <fullName evidence="1">Uncharacterized protein</fullName>
    </submittedName>
</protein>
<comment type="caution">
    <text evidence="1">The sequence shown here is derived from an EMBL/GenBank/DDBJ whole genome shotgun (WGS) entry which is preliminary data.</text>
</comment>
<dbReference type="RefSeq" id="WP_134369589.1">
    <property type="nucleotide sequence ID" value="NZ_SOGN01000035.1"/>
</dbReference>